<protein>
    <submittedName>
        <fullName evidence="1">Uncharacterized protein</fullName>
    </submittedName>
</protein>
<dbReference type="InterPro" id="IPR043749">
    <property type="entry name" value="DUF5694"/>
</dbReference>
<proteinExistence type="predicted"/>
<dbReference type="PATRIC" id="fig|189381.10.peg.3692"/>
<dbReference type="Pfam" id="PF18950">
    <property type="entry name" value="DUF5694"/>
    <property type="match status" value="1"/>
</dbReference>
<gene>
    <name evidence="1" type="ORF">AV649_04125</name>
</gene>
<dbReference type="RefSeq" id="WP_048012834.1">
    <property type="nucleotide sequence ID" value="NZ_JBDOCU010000001.1"/>
</dbReference>
<evidence type="ECO:0000313" key="1">
    <source>
        <dbReference type="EMBL" id="KZE45387.1"/>
    </source>
</evidence>
<dbReference type="Proteomes" id="UP000076510">
    <property type="component" value="Unassembled WGS sequence"/>
</dbReference>
<name>A0A163JN99_9BACI</name>
<organism evidence="1 2">
    <name type="scientific">Rossellomorea marisflavi</name>
    <dbReference type="NCBI Taxonomy" id="189381"/>
    <lineage>
        <taxon>Bacteria</taxon>
        <taxon>Bacillati</taxon>
        <taxon>Bacillota</taxon>
        <taxon>Bacilli</taxon>
        <taxon>Bacillales</taxon>
        <taxon>Bacillaceae</taxon>
        <taxon>Rossellomorea</taxon>
    </lineage>
</organism>
<sequence length="226" mass="25975">MKKEIVLVGTFHFEQDTETIAHKETEINELVKHLARFKPTKIALEWEASKDQELNEQYSDRHGGYSPDEIQQIGFRLARHVGHDKVYAVNWGGGITEEDMLTLNTTIQRTYPDIVHNMQNIGEHSPEISPDIPLMTSYKDLNDPKIVKEIENMYLSFIVVSEGENQIGFDFLRKWVERELMIFKNVVDVCGDGDRLLLLVGGDHVWMLKSLFEGSGWKVIKPFAGE</sequence>
<dbReference type="AlphaFoldDB" id="A0A163JN99"/>
<dbReference type="EMBL" id="LQQY01000034">
    <property type="protein sequence ID" value="KZE45387.1"/>
    <property type="molecule type" value="Genomic_DNA"/>
</dbReference>
<accession>A0A163JN99</accession>
<reference evidence="2" key="1">
    <citation type="submission" date="2016-01" db="EMBL/GenBank/DDBJ databases">
        <title>Whole genome sequencing of Bhargavaea cecembensis T14.</title>
        <authorList>
            <person name="Hong K.W."/>
        </authorList>
    </citation>
    <scope>NUCLEOTIDE SEQUENCE [LARGE SCALE GENOMIC DNA]</scope>
    <source>
        <strain evidence="2">M19</strain>
    </source>
</reference>
<evidence type="ECO:0000313" key="2">
    <source>
        <dbReference type="Proteomes" id="UP000076510"/>
    </source>
</evidence>
<dbReference type="OrthoDB" id="2080342at2"/>
<comment type="caution">
    <text evidence="1">The sequence shown here is derived from an EMBL/GenBank/DDBJ whole genome shotgun (WGS) entry which is preliminary data.</text>
</comment>